<feature type="compositionally biased region" description="Low complexity" evidence="1">
    <location>
        <begin position="116"/>
        <end position="127"/>
    </location>
</feature>
<organism evidence="2 3">
    <name type="scientific">Elioraea tepida</name>
    <dbReference type="NCBI Taxonomy" id="2843330"/>
    <lineage>
        <taxon>Bacteria</taxon>
        <taxon>Pseudomonadati</taxon>
        <taxon>Pseudomonadota</taxon>
        <taxon>Alphaproteobacteria</taxon>
        <taxon>Acetobacterales</taxon>
        <taxon>Elioraeaceae</taxon>
        <taxon>Elioraea</taxon>
    </lineage>
</organism>
<evidence type="ECO:0000313" key="2">
    <source>
        <dbReference type="EMBL" id="QXM24815.1"/>
    </source>
</evidence>
<dbReference type="RefSeq" id="WP_218285872.1">
    <property type="nucleotide sequence ID" value="NZ_CP076448.1"/>
</dbReference>
<dbReference type="AlphaFoldDB" id="A0A975U1V2"/>
<name>A0A975U1V2_9PROT</name>
<dbReference type="Proteomes" id="UP000694001">
    <property type="component" value="Chromosome"/>
</dbReference>
<keyword evidence="3" id="KW-1185">Reference proteome</keyword>
<evidence type="ECO:0000256" key="1">
    <source>
        <dbReference type="SAM" id="MobiDB-lite"/>
    </source>
</evidence>
<dbReference type="InterPro" id="IPR018389">
    <property type="entry name" value="DctP_fam"/>
</dbReference>
<reference evidence="2" key="1">
    <citation type="submission" date="2021-06" db="EMBL/GenBank/DDBJ databases">
        <title>Elioraea tepida, sp. nov., a moderately thermophilic aerobic anoxygenic phototrophic bacterium isolated from an alkaline siliceous hot spring mat community in Yellowstone National Park, WY, USA.</title>
        <authorList>
            <person name="Saini M.K."/>
            <person name="Yoshida S."/>
            <person name="Sebastian A."/>
            <person name="Hirose S."/>
            <person name="Hara E."/>
            <person name="Tamaki H."/>
            <person name="Soulier N.T."/>
            <person name="Albert I."/>
            <person name="Hanada S."/>
            <person name="Bryant D.A."/>
            <person name="Tank M."/>
        </authorList>
    </citation>
    <scope>NUCLEOTIDE SEQUENCE</scope>
    <source>
        <strain evidence="2">MS-P2</strain>
    </source>
</reference>
<feature type="region of interest" description="Disordered" evidence="1">
    <location>
        <begin position="113"/>
        <end position="134"/>
    </location>
</feature>
<dbReference type="Pfam" id="PF03480">
    <property type="entry name" value="DctP"/>
    <property type="match status" value="1"/>
</dbReference>
<accession>A0A975U1V2</accession>
<proteinExistence type="predicted"/>
<sequence length="134" mass="13937">MRSVARLFTTRLSIFTSGRRSILTLADFQGLRIRGLNPLIETGLRAVAAAPVATPAPEVVGAPQSGGLDAGLTDVSAFVSRRFHEVKRFGTVRPFFGVFAQGLCQPALLGSARATGPGSARGRAAQGRGSGLTD</sequence>
<dbReference type="GO" id="GO:0055085">
    <property type="term" value="P:transmembrane transport"/>
    <property type="evidence" value="ECO:0007669"/>
    <property type="project" value="InterPro"/>
</dbReference>
<gene>
    <name evidence="2" type="ORF">KO353_00615</name>
</gene>
<dbReference type="EMBL" id="CP076448">
    <property type="protein sequence ID" value="QXM24815.1"/>
    <property type="molecule type" value="Genomic_DNA"/>
</dbReference>
<protein>
    <submittedName>
        <fullName evidence="2">Uncharacterized protein</fullName>
    </submittedName>
</protein>
<evidence type="ECO:0000313" key="3">
    <source>
        <dbReference type="Proteomes" id="UP000694001"/>
    </source>
</evidence>
<dbReference type="KEGG" id="elio:KO353_00615"/>